<dbReference type="EMBL" id="CAJOBA010033966">
    <property type="protein sequence ID" value="CAF3975239.1"/>
    <property type="molecule type" value="Genomic_DNA"/>
</dbReference>
<evidence type="ECO:0000313" key="2">
    <source>
        <dbReference type="EMBL" id="CAF3975239.1"/>
    </source>
</evidence>
<evidence type="ECO:0000313" key="1">
    <source>
        <dbReference type="EMBL" id="CAF1163555.1"/>
    </source>
</evidence>
<dbReference type="AlphaFoldDB" id="A0A8S2EH42"/>
<dbReference type="Proteomes" id="UP000677228">
    <property type="component" value="Unassembled WGS sequence"/>
</dbReference>
<evidence type="ECO:0000313" key="3">
    <source>
        <dbReference type="Proteomes" id="UP000677228"/>
    </source>
</evidence>
<proteinExistence type="predicted"/>
<dbReference type="Proteomes" id="UP000682733">
    <property type="component" value="Unassembled WGS sequence"/>
</dbReference>
<name>A0A8S2EH42_9BILA</name>
<comment type="caution">
    <text evidence="1">The sequence shown here is derived from an EMBL/GenBank/DDBJ whole genome shotgun (WGS) entry which is preliminary data.</text>
</comment>
<protein>
    <submittedName>
        <fullName evidence="1">Uncharacterized protein</fullName>
    </submittedName>
</protein>
<reference evidence="1" key="1">
    <citation type="submission" date="2021-02" db="EMBL/GenBank/DDBJ databases">
        <authorList>
            <person name="Nowell W R."/>
        </authorList>
    </citation>
    <scope>NUCLEOTIDE SEQUENCE</scope>
</reference>
<sequence>MAKAGGGISGHFSKQLIDRWCQAFSFRAILSSVVAEIVSLETGLNSLDTHIECTPTRIEIDNKDLSLCIAKLKSENLFSCEQKSLPKLFTGKIIHNDIVLNICNSYERGYELLKKYIVERLINKTVNVYDKIDFDFNNIFNHEFTNEPLSLSNKPFPMLLYQSSKSVVQKFLLDTFPNAFTSSIVLSKADEFVLIIDGGMLLQQHPPKIASKTLMNYSEQLLDYLTKGYFNDYNRIDIVFDSGRSKVIKSFIERHGSNIKRSEYILNKNSIPEVGEEFQKLTPAVPSLFLALHW</sequence>
<gene>
    <name evidence="1" type="ORF">OVA965_LOCUS22213</name>
    <name evidence="2" type="ORF">TMI583_LOCUS22929</name>
</gene>
<organism evidence="1 3">
    <name type="scientific">Didymodactylos carnosus</name>
    <dbReference type="NCBI Taxonomy" id="1234261"/>
    <lineage>
        <taxon>Eukaryota</taxon>
        <taxon>Metazoa</taxon>
        <taxon>Spiralia</taxon>
        <taxon>Gnathifera</taxon>
        <taxon>Rotifera</taxon>
        <taxon>Eurotatoria</taxon>
        <taxon>Bdelloidea</taxon>
        <taxon>Philodinida</taxon>
        <taxon>Philodinidae</taxon>
        <taxon>Didymodactylos</taxon>
    </lineage>
</organism>
<accession>A0A8S2EH42</accession>
<dbReference type="EMBL" id="CAJNOK010012442">
    <property type="protein sequence ID" value="CAF1163555.1"/>
    <property type="molecule type" value="Genomic_DNA"/>
</dbReference>